<dbReference type="InterPro" id="IPR045031">
    <property type="entry name" value="DHP_synth-like"/>
</dbReference>
<accession>A8MAA1</accession>
<dbReference type="GeneID" id="5709205"/>
<dbReference type="PANTHER" id="PTHR20941">
    <property type="entry name" value="FOLATE SYNTHESIS PROTEINS"/>
    <property type="match status" value="1"/>
</dbReference>
<dbReference type="Pfam" id="PF00809">
    <property type="entry name" value="Pterin_bind"/>
    <property type="match status" value="1"/>
</dbReference>
<feature type="domain" description="Pterin-binding" evidence="1">
    <location>
        <begin position="8"/>
        <end position="276"/>
    </location>
</feature>
<dbReference type="HOGENOM" id="CLU_008023_0_2_2"/>
<dbReference type="eggNOG" id="arCOG01978">
    <property type="taxonomic scope" value="Archaea"/>
</dbReference>
<name>A8MAA1_CALMQ</name>
<dbReference type="PROSITE" id="PS50972">
    <property type="entry name" value="PTERIN_BINDING"/>
    <property type="match status" value="1"/>
</dbReference>
<evidence type="ECO:0000259" key="1">
    <source>
        <dbReference type="PROSITE" id="PS50972"/>
    </source>
</evidence>
<dbReference type="KEGG" id="cma:Cmaq_0184"/>
<dbReference type="OrthoDB" id="371861at2157"/>
<dbReference type="STRING" id="397948.Cmaq_0184"/>
<dbReference type="GO" id="GO:0004156">
    <property type="term" value="F:dihydropteroate synthase activity"/>
    <property type="evidence" value="ECO:0007669"/>
    <property type="project" value="UniProtKB-EC"/>
</dbReference>
<protein>
    <submittedName>
        <fullName evidence="2">Dihydropteroate synthase</fullName>
        <ecNumber evidence="2">2.5.1.15</ecNumber>
    </submittedName>
</protein>
<dbReference type="RefSeq" id="WP_012185253.1">
    <property type="nucleotide sequence ID" value="NC_009954.1"/>
</dbReference>
<keyword evidence="2" id="KW-0808">Transferase</keyword>
<dbReference type="InterPro" id="IPR011005">
    <property type="entry name" value="Dihydropteroate_synth-like_sf"/>
</dbReference>
<dbReference type="GO" id="GO:0046654">
    <property type="term" value="P:tetrahydrofolate biosynthetic process"/>
    <property type="evidence" value="ECO:0007669"/>
    <property type="project" value="TreeGrafter"/>
</dbReference>
<reference evidence="2 3" key="1">
    <citation type="submission" date="2007-10" db="EMBL/GenBank/DDBJ databases">
        <title>Complete sequence of Caldivirga maquilingensis IC-167.</title>
        <authorList>
            <consortium name="US DOE Joint Genome Institute"/>
            <person name="Copeland A."/>
            <person name="Lucas S."/>
            <person name="Lapidus A."/>
            <person name="Barry K."/>
            <person name="Glavina del Rio T."/>
            <person name="Dalin E."/>
            <person name="Tice H."/>
            <person name="Pitluck S."/>
            <person name="Saunders E."/>
            <person name="Brettin T."/>
            <person name="Bruce D."/>
            <person name="Detter J.C."/>
            <person name="Han C."/>
            <person name="Schmutz J."/>
            <person name="Larimer F."/>
            <person name="Land M."/>
            <person name="Hauser L."/>
            <person name="Kyrpides N."/>
            <person name="Ivanova N."/>
            <person name="Biddle J.F."/>
            <person name="Zhang Z."/>
            <person name="Fitz-Gibbon S.T."/>
            <person name="Lowe T.M."/>
            <person name="Saltikov C."/>
            <person name="House C.H."/>
            <person name="Richardson P."/>
        </authorList>
    </citation>
    <scope>NUCLEOTIDE SEQUENCE [LARGE SCALE GENOMIC DNA]</scope>
    <source>
        <strain evidence="3">ATCC 700844 / DSM 13496 / JCM 10307 / IC-167</strain>
    </source>
</reference>
<gene>
    <name evidence="2" type="ordered locus">Cmaq_0184</name>
</gene>
<dbReference type="SUPFAM" id="SSF51717">
    <property type="entry name" value="Dihydropteroate synthetase-like"/>
    <property type="match status" value="1"/>
</dbReference>
<dbReference type="InterPro" id="IPR000489">
    <property type="entry name" value="Pterin-binding_dom"/>
</dbReference>
<dbReference type="PANTHER" id="PTHR20941:SF1">
    <property type="entry name" value="FOLIC ACID SYNTHESIS PROTEIN FOL1"/>
    <property type="match status" value="1"/>
</dbReference>
<sequence length="303" mass="33601">MRLKLNAPEVMAVINVSPESFYSASVKSTEEELLKFAINVFKAGVRIFDIGGMSTAPFKRTWVPEDVELSRLKWAVNLLRGELGDRIIISVDTFRPRVASEVAKLGVDVLNDVTGLRYDKGLAKVAKEHGLAMILCAREATQSGLNPVEAIINEAKWSINVAESMGVNDIIIDPCIGFPPLDRDQNLEPNRQVPNTRYDDWPYRDIYLVANAARIRRELGKPICVGVSRKGFIRRLLGGGVEDSIWGTLGLHAYLAYVGVDVIRAHDAVETLNVVKIINMVKECGGDYLSCIDNVRKAYKEAD</sequence>
<dbReference type="Gene3D" id="3.20.20.20">
    <property type="entry name" value="Dihydropteroate synthase-like"/>
    <property type="match status" value="1"/>
</dbReference>
<keyword evidence="3" id="KW-1185">Reference proteome</keyword>
<dbReference type="AlphaFoldDB" id="A8MAA1"/>
<organism evidence="2 3">
    <name type="scientific">Caldivirga maquilingensis (strain ATCC 700844 / DSM 13496 / JCM 10307 / IC-167)</name>
    <dbReference type="NCBI Taxonomy" id="397948"/>
    <lineage>
        <taxon>Archaea</taxon>
        <taxon>Thermoproteota</taxon>
        <taxon>Thermoprotei</taxon>
        <taxon>Thermoproteales</taxon>
        <taxon>Thermoproteaceae</taxon>
        <taxon>Caldivirga</taxon>
    </lineage>
</organism>
<dbReference type="Proteomes" id="UP000001137">
    <property type="component" value="Chromosome"/>
</dbReference>
<dbReference type="EC" id="2.5.1.15" evidence="2"/>
<dbReference type="EMBL" id="CP000852">
    <property type="protein sequence ID" value="ABW01033.1"/>
    <property type="molecule type" value="Genomic_DNA"/>
</dbReference>
<evidence type="ECO:0000313" key="2">
    <source>
        <dbReference type="EMBL" id="ABW01033.1"/>
    </source>
</evidence>
<proteinExistence type="predicted"/>
<evidence type="ECO:0000313" key="3">
    <source>
        <dbReference type="Proteomes" id="UP000001137"/>
    </source>
</evidence>